<keyword evidence="1" id="KW-0472">Membrane</keyword>
<proteinExistence type="predicted"/>
<gene>
    <name evidence="2" type="ORF">COT91_04815</name>
</gene>
<dbReference type="Proteomes" id="UP000230557">
    <property type="component" value="Unassembled WGS sequence"/>
</dbReference>
<feature type="transmembrane region" description="Helical" evidence="1">
    <location>
        <begin position="43"/>
        <end position="66"/>
    </location>
</feature>
<sequence length="71" mass="8111">MENTNVFLKLLLWRGEVQHTLQENSREYCEEVYRQELGPIGTVLMISACFAVFTIILGLLIIVMTAPVTPR</sequence>
<organism evidence="2 3">
    <name type="scientific">Candidatus Doudnabacteria bacterium CG10_big_fil_rev_8_21_14_0_10_41_10</name>
    <dbReference type="NCBI Taxonomy" id="1974551"/>
    <lineage>
        <taxon>Bacteria</taxon>
        <taxon>Candidatus Doudnaibacteriota</taxon>
    </lineage>
</organism>
<comment type="caution">
    <text evidence="2">The sequence shown here is derived from an EMBL/GenBank/DDBJ whole genome shotgun (WGS) entry which is preliminary data.</text>
</comment>
<evidence type="ECO:0000313" key="3">
    <source>
        <dbReference type="Proteomes" id="UP000230557"/>
    </source>
</evidence>
<dbReference type="EMBL" id="PFAJ01000062">
    <property type="protein sequence ID" value="PIR96794.1"/>
    <property type="molecule type" value="Genomic_DNA"/>
</dbReference>
<reference evidence="3" key="1">
    <citation type="submission" date="2017-09" db="EMBL/GenBank/DDBJ databases">
        <title>Depth-based differentiation of microbial function through sediment-hosted aquifers and enrichment of novel symbionts in the deep terrestrial subsurface.</title>
        <authorList>
            <person name="Probst A.J."/>
            <person name="Ladd B."/>
            <person name="Jarett J.K."/>
            <person name="Geller-Mcgrath D.E."/>
            <person name="Sieber C.M.K."/>
            <person name="Emerson J.B."/>
            <person name="Anantharaman K."/>
            <person name="Thomas B.C."/>
            <person name="Malmstrom R."/>
            <person name="Stieglmeier M."/>
            <person name="Klingl A."/>
            <person name="Woyke T."/>
            <person name="Ryan C.M."/>
            <person name="Banfield J.F."/>
        </authorList>
    </citation>
    <scope>NUCLEOTIDE SEQUENCE [LARGE SCALE GENOMIC DNA]</scope>
</reference>
<accession>A0A2H0VCH1</accession>
<evidence type="ECO:0000313" key="2">
    <source>
        <dbReference type="EMBL" id="PIR96794.1"/>
    </source>
</evidence>
<name>A0A2H0VCH1_9BACT</name>
<evidence type="ECO:0000256" key="1">
    <source>
        <dbReference type="SAM" id="Phobius"/>
    </source>
</evidence>
<protein>
    <submittedName>
        <fullName evidence="2">Uncharacterized protein</fullName>
    </submittedName>
</protein>
<keyword evidence="1" id="KW-0812">Transmembrane</keyword>
<keyword evidence="1" id="KW-1133">Transmembrane helix</keyword>
<dbReference type="AlphaFoldDB" id="A0A2H0VCH1"/>